<evidence type="ECO:0000259" key="10">
    <source>
        <dbReference type="PROSITE" id="PS50893"/>
    </source>
</evidence>
<keyword evidence="7 9" id="KW-1133">Transmembrane helix</keyword>
<protein>
    <submittedName>
        <fullName evidence="12">ABC transporter ATP-binding protein</fullName>
    </submittedName>
</protein>
<evidence type="ECO:0000256" key="1">
    <source>
        <dbReference type="ARBA" id="ARBA00004651"/>
    </source>
</evidence>
<sequence length="576" mass="65694">MIKSLFGYIKEHKWLYLSIALVLLLYDFTMLIPTQVIQRLVDHLSHHSLTQQNLIRDVSLLALVTICNYLSAYYWHLKIFQSSIDYKFLIQRRAFEKLVAMRMPFYEKFRSGDILTRFSTDVEGMMEMAGYGIVILLYAGGMIVFVIPTMFFISWEISLLAMIPLMTLMIWIYFLGKKQDKLVENNREAVASLNDEVLETIEGVRVARAYSKKTTQKEQFQLRIKALSKVGDQIASIQYLYAPLSSVFIALSTIIVLLIGAIFIKMGQLTIGQVIALQLYMISLIEPFWMLSDFILVYQTGKTSFKKVTELIETTDDMKMSGKEELKHLISIRFQNYHFTYPQTKRPSLRNIAWQIEAGKTYGIVGKTGSGKTTLVRQLLQQYPVGRGTFQINGKSVSHYSRPSIEAMIGYVPQEHILFSKSVKDNIAFGKRNATLSDIEKAIKTAAFSEDLKRMPDGLETLIGEKGVSISGGQKQRISLARAFIRQPEVLILDDSLSAVDAQTERRIIKNLQDMRANQTTIIVTHRLSAIQQADWVLVLEDGQIVEEGTPNQLLNKGGWYAEQYQRQQHQKGGSK</sequence>
<dbReference type="GO" id="GO:0015421">
    <property type="term" value="F:ABC-type oligopeptide transporter activity"/>
    <property type="evidence" value="ECO:0007669"/>
    <property type="project" value="TreeGrafter"/>
</dbReference>
<dbReference type="InterPro" id="IPR003439">
    <property type="entry name" value="ABC_transporter-like_ATP-bd"/>
</dbReference>
<dbReference type="SUPFAM" id="SSF52540">
    <property type="entry name" value="P-loop containing nucleoside triphosphate hydrolases"/>
    <property type="match status" value="1"/>
</dbReference>
<feature type="transmembrane region" description="Helical" evidence="9">
    <location>
        <begin position="14"/>
        <end position="38"/>
    </location>
</feature>
<evidence type="ECO:0000313" key="12">
    <source>
        <dbReference type="EMBL" id="KIC78514.1"/>
    </source>
</evidence>
<dbReference type="InterPro" id="IPR011527">
    <property type="entry name" value="ABC1_TM_dom"/>
</dbReference>
<dbReference type="PROSITE" id="PS50893">
    <property type="entry name" value="ABC_TRANSPORTER_2"/>
    <property type="match status" value="1"/>
</dbReference>
<keyword evidence="5" id="KW-0547">Nucleotide-binding</keyword>
<dbReference type="Proteomes" id="UP000031339">
    <property type="component" value="Unassembled WGS sequence"/>
</dbReference>
<dbReference type="InterPro" id="IPR036640">
    <property type="entry name" value="ABC1_TM_sf"/>
</dbReference>
<dbReference type="RefSeq" id="WP_039677056.1">
    <property type="nucleotide sequence ID" value="NZ_JWIY01000001.1"/>
</dbReference>
<dbReference type="Pfam" id="PF00005">
    <property type="entry name" value="ABC_tran"/>
    <property type="match status" value="1"/>
</dbReference>
<feature type="domain" description="ABC transmembrane type-1" evidence="11">
    <location>
        <begin position="19"/>
        <end position="300"/>
    </location>
</feature>
<organism evidence="12 13">
    <name type="scientific">Streptococcus constellatus</name>
    <dbReference type="NCBI Taxonomy" id="76860"/>
    <lineage>
        <taxon>Bacteria</taxon>
        <taxon>Bacillati</taxon>
        <taxon>Bacillota</taxon>
        <taxon>Bacilli</taxon>
        <taxon>Lactobacillales</taxon>
        <taxon>Streptococcaceae</taxon>
        <taxon>Streptococcus</taxon>
        <taxon>Streptococcus anginosus group</taxon>
    </lineage>
</organism>
<feature type="transmembrane region" description="Helical" evidence="9">
    <location>
        <begin position="275"/>
        <end position="298"/>
    </location>
</feature>
<evidence type="ECO:0000259" key="11">
    <source>
        <dbReference type="PROSITE" id="PS50929"/>
    </source>
</evidence>
<dbReference type="SMART" id="SM00382">
    <property type="entry name" value="AAA"/>
    <property type="match status" value="1"/>
</dbReference>
<keyword evidence="8 9" id="KW-0472">Membrane</keyword>
<dbReference type="GO" id="GO:0016887">
    <property type="term" value="F:ATP hydrolysis activity"/>
    <property type="evidence" value="ECO:0007669"/>
    <property type="project" value="InterPro"/>
</dbReference>
<keyword evidence="6 12" id="KW-0067">ATP-binding</keyword>
<evidence type="ECO:0000256" key="9">
    <source>
        <dbReference type="SAM" id="Phobius"/>
    </source>
</evidence>
<keyword evidence="2" id="KW-0813">Transport</keyword>
<dbReference type="PANTHER" id="PTHR43394:SF1">
    <property type="entry name" value="ATP-BINDING CASSETTE SUB-FAMILY B MEMBER 10, MITOCHONDRIAL"/>
    <property type="match status" value="1"/>
</dbReference>
<feature type="transmembrane region" description="Helical" evidence="9">
    <location>
        <begin position="58"/>
        <end position="77"/>
    </location>
</feature>
<proteinExistence type="predicted"/>
<evidence type="ECO:0000256" key="6">
    <source>
        <dbReference type="ARBA" id="ARBA00022840"/>
    </source>
</evidence>
<evidence type="ECO:0000256" key="3">
    <source>
        <dbReference type="ARBA" id="ARBA00022475"/>
    </source>
</evidence>
<evidence type="ECO:0000313" key="13">
    <source>
        <dbReference type="Proteomes" id="UP000031339"/>
    </source>
</evidence>
<keyword evidence="3" id="KW-1003">Cell membrane</keyword>
<comment type="caution">
    <text evidence="12">The sequence shown here is derived from an EMBL/GenBank/DDBJ whole genome shotgun (WGS) entry which is preliminary data.</text>
</comment>
<evidence type="ECO:0000256" key="7">
    <source>
        <dbReference type="ARBA" id="ARBA00022989"/>
    </source>
</evidence>
<dbReference type="InterPro" id="IPR017871">
    <property type="entry name" value="ABC_transporter-like_CS"/>
</dbReference>
<dbReference type="GO" id="GO:0005524">
    <property type="term" value="F:ATP binding"/>
    <property type="evidence" value="ECO:0007669"/>
    <property type="project" value="UniProtKB-KW"/>
</dbReference>
<name>A0A0C1HMI6_STRCV</name>
<keyword evidence="4 9" id="KW-0812">Transmembrane</keyword>
<dbReference type="SUPFAM" id="SSF90123">
    <property type="entry name" value="ABC transporter transmembrane region"/>
    <property type="match status" value="1"/>
</dbReference>
<dbReference type="PROSITE" id="PS00211">
    <property type="entry name" value="ABC_TRANSPORTER_1"/>
    <property type="match status" value="1"/>
</dbReference>
<dbReference type="EMBL" id="JWIY01000001">
    <property type="protein sequence ID" value="KIC78514.1"/>
    <property type="molecule type" value="Genomic_DNA"/>
</dbReference>
<dbReference type="InterPro" id="IPR003593">
    <property type="entry name" value="AAA+_ATPase"/>
</dbReference>
<feature type="domain" description="ABC transporter" evidence="10">
    <location>
        <begin position="332"/>
        <end position="567"/>
    </location>
</feature>
<dbReference type="InterPro" id="IPR027417">
    <property type="entry name" value="P-loop_NTPase"/>
</dbReference>
<feature type="transmembrane region" description="Helical" evidence="9">
    <location>
        <begin position="239"/>
        <end position="263"/>
    </location>
</feature>
<reference evidence="12 13" key="1">
    <citation type="submission" date="2014-12" db="EMBL/GenBank/DDBJ databases">
        <title>Partial genome sequence of Streptococcus constellatus KCOM 1650 (= ChDC B144).</title>
        <authorList>
            <person name="Kook J.-K."/>
            <person name="Park S.-N."/>
            <person name="Lim Y.K."/>
            <person name="Jo E."/>
        </authorList>
    </citation>
    <scope>NUCLEOTIDE SEQUENCE [LARGE SCALE GENOMIC DNA]</scope>
    <source>
        <strain evidence="12 13">KCOM 1650</strain>
    </source>
</reference>
<dbReference type="eggNOG" id="COG1132">
    <property type="taxonomic scope" value="Bacteria"/>
</dbReference>
<dbReference type="Pfam" id="PF00664">
    <property type="entry name" value="ABC_membrane"/>
    <property type="match status" value="1"/>
</dbReference>
<dbReference type="FunFam" id="3.40.50.300:FF:000221">
    <property type="entry name" value="Multidrug ABC transporter ATP-binding protein"/>
    <property type="match status" value="1"/>
</dbReference>
<gene>
    <name evidence="12" type="ORF">RN79_02815</name>
</gene>
<dbReference type="PROSITE" id="PS50929">
    <property type="entry name" value="ABC_TM1F"/>
    <property type="match status" value="1"/>
</dbReference>
<dbReference type="AlphaFoldDB" id="A0A0C1HMI6"/>
<evidence type="ECO:0000256" key="4">
    <source>
        <dbReference type="ARBA" id="ARBA00022692"/>
    </source>
</evidence>
<dbReference type="OrthoDB" id="9770415at2"/>
<evidence type="ECO:0000256" key="5">
    <source>
        <dbReference type="ARBA" id="ARBA00022741"/>
    </source>
</evidence>
<dbReference type="Gene3D" id="3.40.50.300">
    <property type="entry name" value="P-loop containing nucleotide triphosphate hydrolases"/>
    <property type="match status" value="1"/>
</dbReference>
<feature type="transmembrane region" description="Helical" evidence="9">
    <location>
        <begin position="157"/>
        <end position="176"/>
    </location>
</feature>
<dbReference type="GO" id="GO:0005886">
    <property type="term" value="C:plasma membrane"/>
    <property type="evidence" value="ECO:0007669"/>
    <property type="project" value="UniProtKB-SubCell"/>
</dbReference>
<feature type="transmembrane region" description="Helical" evidence="9">
    <location>
        <begin position="128"/>
        <end position="151"/>
    </location>
</feature>
<evidence type="ECO:0000256" key="2">
    <source>
        <dbReference type="ARBA" id="ARBA00022448"/>
    </source>
</evidence>
<dbReference type="STRING" id="862969.SCI_0793"/>
<dbReference type="InterPro" id="IPR039421">
    <property type="entry name" value="Type_1_exporter"/>
</dbReference>
<accession>A0A0C1HMI6</accession>
<evidence type="ECO:0000256" key="8">
    <source>
        <dbReference type="ARBA" id="ARBA00023136"/>
    </source>
</evidence>
<dbReference type="PANTHER" id="PTHR43394">
    <property type="entry name" value="ATP-DEPENDENT PERMEASE MDL1, MITOCHONDRIAL"/>
    <property type="match status" value="1"/>
</dbReference>
<comment type="subcellular location">
    <subcellularLocation>
        <location evidence="1">Cell membrane</location>
        <topology evidence="1">Multi-pass membrane protein</topology>
    </subcellularLocation>
</comment>
<dbReference type="Gene3D" id="1.20.1560.10">
    <property type="entry name" value="ABC transporter type 1, transmembrane domain"/>
    <property type="match status" value="1"/>
</dbReference>